<evidence type="ECO:0000313" key="2">
    <source>
        <dbReference type="EMBL" id="MED6163270.1"/>
    </source>
</evidence>
<evidence type="ECO:0000256" key="1">
    <source>
        <dbReference type="SAM" id="MobiDB-lite"/>
    </source>
</evidence>
<feature type="region of interest" description="Disordered" evidence="1">
    <location>
        <begin position="1"/>
        <end position="31"/>
    </location>
</feature>
<sequence>MGGIEGGFMERGDPATGGGVQVRDRSLEEASAEFDHWKSHVTQMYTFMQQIQATSSSSMPPPPPPLSFSARPPRPPPAATASAPTHSYTHPDYGSSSDDEDYD</sequence>
<protein>
    <submittedName>
        <fullName evidence="2">Uncharacterized protein</fullName>
    </submittedName>
</protein>
<accession>A0ABU6US13</accession>
<comment type="caution">
    <text evidence="2">The sequence shown here is derived from an EMBL/GenBank/DDBJ whole genome shotgun (WGS) entry which is preliminary data.</text>
</comment>
<organism evidence="2 3">
    <name type="scientific">Stylosanthes scabra</name>
    <dbReference type="NCBI Taxonomy" id="79078"/>
    <lineage>
        <taxon>Eukaryota</taxon>
        <taxon>Viridiplantae</taxon>
        <taxon>Streptophyta</taxon>
        <taxon>Embryophyta</taxon>
        <taxon>Tracheophyta</taxon>
        <taxon>Spermatophyta</taxon>
        <taxon>Magnoliopsida</taxon>
        <taxon>eudicotyledons</taxon>
        <taxon>Gunneridae</taxon>
        <taxon>Pentapetalae</taxon>
        <taxon>rosids</taxon>
        <taxon>fabids</taxon>
        <taxon>Fabales</taxon>
        <taxon>Fabaceae</taxon>
        <taxon>Papilionoideae</taxon>
        <taxon>50 kb inversion clade</taxon>
        <taxon>dalbergioids sensu lato</taxon>
        <taxon>Dalbergieae</taxon>
        <taxon>Pterocarpus clade</taxon>
        <taxon>Stylosanthes</taxon>
    </lineage>
</organism>
<keyword evidence="3" id="KW-1185">Reference proteome</keyword>
<name>A0ABU6US13_9FABA</name>
<feature type="compositionally biased region" description="Pro residues" evidence="1">
    <location>
        <begin position="59"/>
        <end position="78"/>
    </location>
</feature>
<evidence type="ECO:0000313" key="3">
    <source>
        <dbReference type="Proteomes" id="UP001341840"/>
    </source>
</evidence>
<reference evidence="2 3" key="1">
    <citation type="journal article" date="2023" name="Plants (Basel)">
        <title>Bridging the Gap: Combining Genomics and Transcriptomics Approaches to Understand Stylosanthes scabra, an Orphan Legume from the Brazilian Caatinga.</title>
        <authorList>
            <person name="Ferreira-Neto J.R.C."/>
            <person name="da Silva M.D."/>
            <person name="Binneck E."/>
            <person name="de Melo N.F."/>
            <person name="da Silva R.H."/>
            <person name="de Melo A.L.T.M."/>
            <person name="Pandolfi V."/>
            <person name="Bustamante F.O."/>
            <person name="Brasileiro-Vidal A.C."/>
            <person name="Benko-Iseppon A.M."/>
        </authorList>
    </citation>
    <scope>NUCLEOTIDE SEQUENCE [LARGE SCALE GENOMIC DNA]</scope>
    <source>
        <tissue evidence="2">Leaves</tissue>
    </source>
</reference>
<dbReference type="Proteomes" id="UP001341840">
    <property type="component" value="Unassembled WGS sequence"/>
</dbReference>
<feature type="region of interest" description="Disordered" evidence="1">
    <location>
        <begin position="48"/>
        <end position="103"/>
    </location>
</feature>
<feature type="compositionally biased region" description="Basic and acidic residues" evidence="1">
    <location>
        <begin position="22"/>
        <end position="31"/>
    </location>
</feature>
<proteinExistence type="predicted"/>
<gene>
    <name evidence="2" type="ORF">PIB30_078272</name>
</gene>
<dbReference type="EMBL" id="JASCZI010121905">
    <property type="protein sequence ID" value="MED6163270.1"/>
    <property type="molecule type" value="Genomic_DNA"/>
</dbReference>